<comment type="caution">
    <text evidence="1">The sequence shown here is derived from an EMBL/GenBank/DDBJ whole genome shotgun (WGS) entry which is preliminary data.</text>
</comment>
<dbReference type="AlphaFoldDB" id="A0AA91J8W6"/>
<proteinExistence type="predicted"/>
<sequence>MAGSKKNSPSTMRMSQNQLKRQREWVYLAHFLAMLHLHPAKTISGTDDGNEPDFTCIFYCDKGEYAIGIELTTLPRLRDRLGNDNLMLKRWYWQSLLQVSTKLTPTRFNGKGEIVGTKANWANWANWQKIDNRKILNLSQQFIEPSSDLPHPTLSSKLQNSIAKTMRWLPSAFFTDMADENEDLPIDSYINQSDIDAVMSKKAHKVHAYRKKRALDEVWLLIHTNEQQEKGLLTFDTSEVLHHGSEFNRVFLTLYPTTTLLQVAK</sequence>
<dbReference type="EMBL" id="LZMT01000034">
    <property type="protein sequence ID" value="OBX62192.1"/>
    <property type="molecule type" value="Genomic_DNA"/>
</dbReference>
<organism evidence="1">
    <name type="scientific">Faucicola osloensis</name>
    <name type="common">Moraxella osloensis</name>
    <dbReference type="NCBI Taxonomy" id="34062"/>
    <lineage>
        <taxon>Bacteria</taxon>
        <taxon>Pseudomonadati</taxon>
        <taxon>Pseudomonadota</taxon>
        <taxon>Gammaproteobacteria</taxon>
        <taxon>Moraxellales</taxon>
        <taxon>Moraxellaceae</taxon>
        <taxon>Faucicola</taxon>
    </lineage>
</organism>
<accession>A0AA91J8W6</accession>
<gene>
    <name evidence="1" type="ORF">A9299_02990</name>
</gene>
<reference evidence="1" key="1">
    <citation type="submission" date="2016-06" db="EMBL/GenBank/DDBJ databases">
        <title>Draft genome of Moraxella osloensis CCUG 67237.</title>
        <authorList>
            <person name="Salva-Serra F."/>
            <person name="Engstrom-Jakobsson H."/>
            <person name="Thorell K."/>
            <person name="Gonzales-Siles L."/>
            <person name="Karlsson R."/>
            <person name="Boulund F."/>
            <person name="Engstrand L."/>
            <person name="Kristiansson E."/>
            <person name="Moore E."/>
        </authorList>
    </citation>
    <scope>NUCLEOTIDE SEQUENCE [LARGE SCALE GENOMIC DNA]</scope>
    <source>
        <strain evidence="1">CCUG 67237</strain>
    </source>
</reference>
<evidence type="ECO:0000313" key="1">
    <source>
        <dbReference type="EMBL" id="OBX62192.1"/>
    </source>
</evidence>
<name>A0AA91J8W6_FAUOS</name>
<protein>
    <submittedName>
        <fullName evidence="1">Uncharacterized protein</fullName>
    </submittedName>
</protein>